<comment type="subunit">
    <text evidence="4">Homodimer.</text>
</comment>
<dbReference type="GO" id="GO:0009298">
    <property type="term" value="P:GDP-mannose biosynthetic process"/>
    <property type="evidence" value="ECO:0007669"/>
    <property type="project" value="UniProtKB-UniPathway"/>
</dbReference>
<feature type="binding site" evidence="11">
    <location>
        <position position="183"/>
    </location>
    <ligand>
        <name>alpha-D-mannose 1-phosphate</name>
        <dbReference type="ChEBI" id="CHEBI:58409"/>
    </ligand>
</feature>
<dbReference type="Gene3D" id="3.40.50.1000">
    <property type="entry name" value="HAD superfamily/HAD-like"/>
    <property type="match status" value="1"/>
</dbReference>
<evidence type="ECO:0000256" key="1">
    <source>
        <dbReference type="ARBA" id="ARBA00004496"/>
    </source>
</evidence>
<protein>
    <recommendedName>
        <fullName evidence="5">phosphomannomutase</fullName>
        <ecNumber evidence="5">5.4.2.8</ecNumber>
    </recommendedName>
</protein>
<evidence type="ECO:0000256" key="7">
    <source>
        <dbReference type="ARBA" id="ARBA00022723"/>
    </source>
</evidence>
<dbReference type="GO" id="GO:0006487">
    <property type="term" value="P:protein N-linked glycosylation"/>
    <property type="evidence" value="ECO:0007669"/>
    <property type="project" value="TreeGrafter"/>
</dbReference>
<evidence type="ECO:0000256" key="8">
    <source>
        <dbReference type="ARBA" id="ARBA00022842"/>
    </source>
</evidence>
<dbReference type="Proteomes" id="UP000176273">
    <property type="component" value="Unassembled WGS sequence"/>
</dbReference>
<dbReference type="GO" id="GO:0005829">
    <property type="term" value="C:cytosol"/>
    <property type="evidence" value="ECO:0007669"/>
    <property type="project" value="TreeGrafter"/>
</dbReference>
<dbReference type="InterPro" id="IPR023214">
    <property type="entry name" value="HAD_sf"/>
</dbReference>
<evidence type="ECO:0000256" key="4">
    <source>
        <dbReference type="ARBA" id="ARBA00011738"/>
    </source>
</evidence>
<dbReference type="PANTHER" id="PTHR10466">
    <property type="entry name" value="PHOSPHOMANNOMUTASE"/>
    <property type="match status" value="1"/>
</dbReference>
<dbReference type="EC" id="5.4.2.8" evidence="5"/>
<evidence type="ECO:0000256" key="10">
    <source>
        <dbReference type="PIRSR" id="PIRSR605002-1"/>
    </source>
</evidence>
<evidence type="ECO:0000256" key="11">
    <source>
        <dbReference type="PIRSR" id="PIRSR605002-2"/>
    </source>
</evidence>
<keyword evidence="7 12" id="KW-0479">Metal-binding</keyword>
<feature type="active site" description="Nucleophile" evidence="10">
    <location>
        <position position="11"/>
    </location>
</feature>
<dbReference type="GO" id="GO:0006013">
    <property type="term" value="P:mannose metabolic process"/>
    <property type="evidence" value="ECO:0007669"/>
    <property type="project" value="TreeGrafter"/>
</dbReference>
<feature type="binding site" evidence="12">
    <location>
        <position position="11"/>
    </location>
    <ligand>
        <name>Mg(2+)</name>
        <dbReference type="ChEBI" id="CHEBI:18420"/>
        <label>1</label>
    </ligand>
</feature>
<dbReference type="InterPro" id="IPR005002">
    <property type="entry name" value="PMM"/>
</dbReference>
<comment type="caution">
    <text evidence="13">The sequence shown here is derived from an EMBL/GenBank/DDBJ whole genome shotgun (WGS) entry which is preliminary data.</text>
</comment>
<dbReference type="UniPathway" id="UPA00126">
    <property type="reaction ID" value="UER00424"/>
</dbReference>
<dbReference type="InterPro" id="IPR036412">
    <property type="entry name" value="HAD-like_sf"/>
</dbReference>
<evidence type="ECO:0000256" key="6">
    <source>
        <dbReference type="ARBA" id="ARBA00022490"/>
    </source>
</evidence>
<dbReference type="AlphaFoldDB" id="A0A1F6BLH5"/>
<evidence type="ECO:0000313" key="14">
    <source>
        <dbReference type="Proteomes" id="UP000176273"/>
    </source>
</evidence>
<dbReference type="PANTHER" id="PTHR10466:SF0">
    <property type="entry name" value="PHOSPHOMANNOMUTASE"/>
    <property type="match status" value="1"/>
</dbReference>
<dbReference type="STRING" id="1798468.A2110_00500"/>
<feature type="binding site" evidence="12">
    <location>
        <position position="214"/>
    </location>
    <ligand>
        <name>Mg(2+)</name>
        <dbReference type="ChEBI" id="CHEBI:18420"/>
        <label>1</label>
    </ligand>
</feature>
<evidence type="ECO:0000313" key="13">
    <source>
        <dbReference type="EMBL" id="OGG37612.1"/>
    </source>
</evidence>
<dbReference type="SUPFAM" id="SSF56784">
    <property type="entry name" value="HAD-like"/>
    <property type="match status" value="1"/>
</dbReference>
<dbReference type="Gene3D" id="3.30.1240.20">
    <property type="match status" value="1"/>
</dbReference>
<evidence type="ECO:0000256" key="9">
    <source>
        <dbReference type="ARBA" id="ARBA00023235"/>
    </source>
</evidence>
<dbReference type="GO" id="GO:0046872">
    <property type="term" value="F:metal ion binding"/>
    <property type="evidence" value="ECO:0007669"/>
    <property type="project" value="UniProtKB-KW"/>
</dbReference>
<dbReference type="GO" id="GO:0004615">
    <property type="term" value="F:phosphomannomutase activity"/>
    <property type="evidence" value="ECO:0007669"/>
    <property type="project" value="UniProtKB-EC"/>
</dbReference>
<evidence type="ECO:0000256" key="2">
    <source>
        <dbReference type="ARBA" id="ARBA00004699"/>
    </source>
</evidence>
<feature type="binding site" evidence="11">
    <location>
        <position position="130"/>
    </location>
    <ligand>
        <name>alpha-D-mannose 1-phosphate</name>
        <dbReference type="ChEBI" id="CHEBI:58409"/>
    </ligand>
</feature>
<evidence type="ECO:0000256" key="5">
    <source>
        <dbReference type="ARBA" id="ARBA00012730"/>
    </source>
</evidence>
<keyword evidence="8 12" id="KW-0460">Magnesium</keyword>
<comment type="subcellular location">
    <subcellularLocation>
        <location evidence="1">Cytoplasm</location>
    </subcellularLocation>
</comment>
<sequence>MPHDWKIIIFDLDGTLTESKAPLQDDMGTLLCKLLSAKKIAVMGGGNYGQFTEQFLNRFNCSEKLLANLLVLPTSGASMYRRHSGAWEETYRLLLSNEEKKEINRAFEEVFRDMGYESPGTTYGDVIEDRGTQITFSALGQKAPLAEKEKWHRERDVRPALRAALQARLPSFTVTSGGLTSIDATKKGIDKGYGVEQAVSEFGATLKDAVFVGDALFEGGNDYAVVRTGIDTVAVSGSEETKRFINSLQ</sequence>
<dbReference type="NCBIfam" id="TIGR01484">
    <property type="entry name" value="HAD-SF-IIB"/>
    <property type="match status" value="1"/>
</dbReference>
<keyword evidence="9" id="KW-0413">Isomerase</keyword>
<dbReference type="InterPro" id="IPR006379">
    <property type="entry name" value="HAD-SF_hydro_IIB"/>
</dbReference>
<comment type="pathway">
    <text evidence="2">Nucleotide-sugar biosynthesis; GDP-alpha-D-mannose biosynthesis; alpha-D-mannose 1-phosphate from D-fructose 6-phosphate: step 2/2.</text>
</comment>
<dbReference type="EMBL" id="MFKH01000006">
    <property type="protein sequence ID" value="OGG37612.1"/>
    <property type="molecule type" value="Genomic_DNA"/>
</dbReference>
<accession>A0A1F6BLH5</accession>
<evidence type="ECO:0000256" key="12">
    <source>
        <dbReference type="PIRSR" id="PIRSR605002-3"/>
    </source>
</evidence>
<organism evidence="13 14">
    <name type="scientific">Candidatus Jorgensenbacteria bacterium GWA1_54_12</name>
    <dbReference type="NCBI Taxonomy" id="1798468"/>
    <lineage>
        <taxon>Bacteria</taxon>
        <taxon>Candidatus Joergenseniibacteriota</taxon>
    </lineage>
</organism>
<gene>
    <name evidence="13" type="ORF">A2110_00500</name>
</gene>
<keyword evidence="6" id="KW-0963">Cytoplasm</keyword>
<proteinExistence type="inferred from homology"/>
<dbReference type="GO" id="GO:0016791">
    <property type="term" value="F:phosphatase activity"/>
    <property type="evidence" value="ECO:0007669"/>
    <property type="project" value="UniProtKB-ARBA"/>
</dbReference>
<feature type="binding site" evidence="11">
    <location>
        <position position="181"/>
    </location>
    <ligand>
        <name>alpha-D-mannose 1-phosphate</name>
        <dbReference type="ChEBI" id="CHEBI:58409"/>
    </ligand>
</feature>
<dbReference type="Pfam" id="PF03332">
    <property type="entry name" value="PMM"/>
    <property type="match status" value="1"/>
</dbReference>
<feature type="binding site" evidence="12">
    <location>
        <position position="13"/>
    </location>
    <ligand>
        <name>Mg(2+)</name>
        <dbReference type="ChEBI" id="CHEBI:18420"/>
        <label>1</label>
    </ligand>
</feature>
<dbReference type="InterPro" id="IPR043169">
    <property type="entry name" value="PMM_cap"/>
</dbReference>
<comment type="similarity">
    <text evidence="3">Belongs to the eukaryotic PMM family.</text>
</comment>
<feature type="active site" description="Proton donor/acceptor" evidence="10">
    <location>
        <position position="13"/>
    </location>
</feature>
<evidence type="ECO:0000256" key="3">
    <source>
        <dbReference type="ARBA" id="ARBA00009736"/>
    </source>
</evidence>
<name>A0A1F6BLH5_9BACT</name>
<reference evidence="13 14" key="1">
    <citation type="journal article" date="2016" name="Nat. Commun.">
        <title>Thousands of microbial genomes shed light on interconnected biogeochemical processes in an aquifer system.</title>
        <authorList>
            <person name="Anantharaman K."/>
            <person name="Brown C.T."/>
            <person name="Hug L.A."/>
            <person name="Sharon I."/>
            <person name="Castelle C.J."/>
            <person name="Probst A.J."/>
            <person name="Thomas B.C."/>
            <person name="Singh A."/>
            <person name="Wilkins M.J."/>
            <person name="Karaoz U."/>
            <person name="Brodie E.L."/>
            <person name="Williams K.H."/>
            <person name="Hubbard S.S."/>
            <person name="Banfield J.F."/>
        </authorList>
    </citation>
    <scope>NUCLEOTIDE SEQUENCE [LARGE SCALE GENOMIC DNA]</scope>
</reference>
<comment type="cofactor">
    <cofactor evidence="12">
        <name>Mg(2+)</name>
        <dbReference type="ChEBI" id="CHEBI:18420"/>
    </cofactor>
</comment>